<dbReference type="InterPro" id="IPR036873">
    <property type="entry name" value="Rhodanese-like_dom_sf"/>
</dbReference>
<proteinExistence type="predicted"/>
<dbReference type="SUPFAM" id="SSF52821">
    <property type="entry name" value="Rhodanese/Cell cycle control phosphatase"/>
    <property type="match status" value="1"/>
</dbReference>
<reference evidence="2 3" key="1">
    <citation type="submission" date="2017-02" db="EMBL/GenBank/DDBJ databases">
        <authorList>
            <person name="Peterson S.W."/>
        </authorList>
    </citation>
    <scope>NUCLEOTIDE SEQUENCE [LARGE SCALE GENOMIC DNA]</scope>
    <source>
        <strain evidence="2 3">DSM 45154</strain>
    </source>
</reference>
<sequence length="126" mass="13573">MSAVDRLLLRSRAGLDRLTPHEAHAAASAGALLVDIRPEENRRAEGALPGALVIDRNVLEWRLDPTSPHRVAEADRADRQIVLFCNEGYASSLAAATLRELGLTRATDLVGGFRAWAAAGLPVLRD</sequence>
<organism evidence="2 3">
    <name type="scientific">Marinactinospora thermotolerans DSM 45154</name>
    <dbReference type="NCBI Taxonomy" id="1122192"/>
    <lineage>
        <taxon>Bacteria</taxon>
        <taxon>Bacillati</taxon>
        <taxon>Actinomycetota</taxon>
        <taxon>Actinomycetes</taxon>
        <taxon>Streptosporangiales</taxon>
        <taxon>Nocardiopsidaceae</taxon>
        <taxon>Marinactinospora</taxon>
    </lineage>
</organism>
<keyword evidence="2" id="KW-0808">Transferase</keyword>
<evidence type="ECO:0000259" key="1">
    <source>
        <dbReference type="PROSITE" id="PS50206"/>
    </source>
</evidence>
<dbReference type="OrthoDB" id="4828183at2"/>
<protein>
    <submittedName>
        <fullName evidence="2">Rhodanese-related sulfurtransferase</fullName>
    </submittedName>
</protein>
<dbReference type="STRING" id="1122192.SAMN02745673_04924"/>
<evidence type="ECO:0000313" key="3">
    <source>
        <dbReference type="Proteomes" id="UP000190637"/>
    </source>
</evidence>
<name>A0A1T4TFM7_9ACTN</name>
<dbReference type="SMART" id="SM00450">
    <property type="entry name" value="RHOD"/>
    <property type="match status" value="1"/>
</dbReference>
<feature type="domain" description="Rhodanese" evidence="1">
    <location>
        <begin position="27"/>
        <end position="125"/>
    </location>
</feature>
<evidence type="ECO:0000313" key="2">
    <source>
        <dbReference type="EMBL" id="SKA39098.1"/>
    </source>
</evidence>
<accession>A0A1T4TFM7</accession>
<dbReference type="GO" id="GO:0004792">
    <property type="term" value="F:thiosulfate-cyanide sulfurtransferase activity"/>
    <property type="evidence" value="ECO:0007669"/>
    <property type="project" value="TreeGrafter"/>
</dbReference>
<dbReference type="AlphaFoldDB" id="A0A1T4TFM7"/>
<dbReference type="EMBL" id="FUWS01000022">
    <property type="protein sequence ID" value="SKA39098.1"/>
    <property type="molecule type" value="Genomic_DNA"/>
</dbReference>
<dbReference type="Proteomes" id="UP000190637">
    <property type="component" value="Unassembled WGS sequence"/>
</dbReference>
<keyword evidence="3" id="KW-1185">Reference proteome</keyword>
<gene>
    <name evidence="2" type="ORF">SAMN02745673_04924</name>
</gene>
<dbReference type="InterPro" id="IPR001763">
    <property type="entry name" value="Rhodanese-like_dom"/>
</dbReference>
<dbReference type="PANTHER" id="PTHR44086">
    <property type="entry name" value="THIOSULFATE SULFURTRANSFERASE RDL2, MITOCHONDRIAL-RELATED"/>
    <property type="match status" value="1"/>
</dbReference>
<dbReference type="Gene3D" id="3.40.250.10">
    <property type="entry name" value="Rhodanese-like domain"/>
    <property type="match status" value="1"/>
</dbReference>
<dbReference type="PROSITE" id="PS50206">
    <property type="entry name" value="RHODANESE_3"/>
    <property type="match status" value="1"/>
</dbReference>
<dbReference type="PANTHER" id="PTHR44086:SF10">
    <property type="entry name" value="THIOSULFATE SULFURTRANSFERASE_RHODANESE-LIKE DOMAIN-CONTAINING PROTEIN 3"/>
    <property type="match status" value="1"/>
</dbReference>
<dbReference type="RefSeq" id="WP_078764135.1">
    <property type="nucleotide sequence ID" value="NZ_FUWS01000022.1"/>
</dbReference>
<dbReference type="Pfam" id="PF00581">
    <property type="entry name" value="Rhodanese"/>
    <property type="match status" value="1"/>
</dbReference>